<dbReference type="AlphaFoldDB" id="A0A8E0ICQ2"/>
<comment type="caution">
    <text evidence="2">The sequence shown here is derived from an EMBL/GenBank/DDBJ whole genome shotgun (WGS) entry which is preliminary data.</text>
</comment>
<evidence type="ECO:0000256" key="1">
    <source>
        <dbReference type="SAM" id="Phobius"/>
    </source>
</evidence>
<evidence type="ECO:0000313" key="2">
    <source>
        <dbReference type="EMBL" id="EPC48379.1"/>
    </source>
</evidence>
<evidence type="ECO:0000313" key="3">
    <source>
        <dbReference type="Proteomes" id="UP000014303"/>
    </source>
</evidence>
<sequence>VEYSTVFLVLLSFLTIIVNQAPYMISGTMMIIIITSVRHDEDLDIQYVLRYSAVALSILFSGILVLGYFNILPNHDISIWRIDHLVYRRALGFTHPNSTTLSWCGISMTWMLTKVKYERLKFMILLLLTLGLYHFTYSRTSTYVIIAITATSFIYGDKIFRPVSRHVRYMSALIPVILLIVSIAVLFLPYNSRIDALLSGRIALYQQYYQSSGFSLLRDSELENSMFDNGYLQSILAKGILFAGELMAIYIVIPLWVKKNPSRISILTFSALCLIGFTETALQHFDILIPVVLGIYDSVFLPNQVNESRAISRYSRDGQTSRL</sequence>
<dbReference type="Proteomes" id="UP000014303">
    <property type="component" value="Unassembled WGS sequence"/>
</dbReference>
<gene>
    <name evidence="2" type="ORF">Lpp7_15070</name>
</gene>
<keyword evidence="1" id="KW-1133">Transmembrane helix</keyword>
<feature type="transmembrane region" description="Helical" evidence="1">
    <location>
        <begin position="6"/>
        <end position="35"/>
    </location>
</feature>
<feature type="transmembrane region" description="Helical" evidence="1">
    <location>
        <begin position="172"/>
        <end position="190"/>
    </location>
</feature>
<keyword evidence="1" id="KW-0472">Membrane</keyword>
<organism evidence="2 3">
    <name type="scientific">Lacticaseibacillus paracasei subsp. paracasei Lpp7</name>
    <dbReference type="NCBI Taxonomy" id="1256200"/>
    <lineage>
        <taxon>Bacteria</taxon>
        <taxon>Bacillati</taxon>
        <taxon>Bacillota</taxon>
        <taxon>Bacilli</taxon>
        <taxon>Lactobacillales</taxon>
        <taxon>Lactobacillaceae</taxon>
        <taxon>Lacticaseibacillus</taxon>
    </lineage>
</organism>
<feature type="transmembrane region" description="Helical" evidence="1">
    <location>
        <begin position="143"/>
        <end position="160"/>
    </location>
</feature>
<name>A0A8E0ICQ2_LACPA</name>
<feature type="transmembrane region" description="Helical" evidence="1">
    <location>
        <begin position="47"/>
        <end position="71"/>
    </location>
</feature>
<accession>A0A8E0ICQ2</accession>
<feature type="non-terminal residue" evidence="2">
    <location>
        <position position="1"/>
    </location>
</feature>
<proteinExistence type="predicted"/>
<keyword evidence="1" id="KW-0812">Transmembrane</keyword>
<feature type="transmembrane region" description="Helical" evidence="1">
    <location>
        <begin position="235"/>
        <end position="257"/>
    </location>
</feature>
<protein>
    <submittedName>
        <fullName evidence="2">Polysaccharide polymerase</fullName>
    </submittedName>
</protein>
<reference evidence="2 3" key="1">
    <citation type="journal article" date="2013" name="PLoS ONE">
        <title>Lactobacillus paracasei comparative genomics: towards species pan-genome definition and exploitation of diversity.</title>
        <authorList>
            <person name="Smokvina T."/>
            <person name="Wels M."/>
            <person name="Polka J."/>
            <person name="Chervaux C."/>
            <person name="Brisse S."/>
            <person name="Boekhorst J."/>
            <person name="van Hylckama Vlieg J.E."/>
            <person name="Siezen R.J."/>
        </authorList>
    </citation>
    <scope>NUCLEOTIDE SEQUENCE [LARGE SCALE GENOMIC DNA]</scope>
    <source>
        <strain evidence="2 3">Lpp7</strain>
    </source>
</reference>
<feature type="transmembrane region" description="Helical" evidence="1">
    <location>
        <begin position="91"/>
        <end position="113"/>
    </location>
</feature>
<dbReference type="EMBL" id="ANJV01000467">
    <property type="protein sequence ID" value="EPC48379.1"/>
    <property type="molecule type" value="Genomic_DNA"/>
</dbReference>